<protein>
    <submittedName>
        <fullName evidence="2">ES8L3 protein</fullName>
    </submittedName>
</protein>
<dbReference type="GO" id="GO:0007266">
    <property type="term" value="P:Rho protein signal transduction"/>
    <property type="evidence" value="ECO:0007669"/>
    <property type="project" value="TreeGrafter"/>
</dbReference>
<dbReference type="EMBL" id="WBNJ01000039">
    <property type="protein sequence ID" value="NXD77751.1"/>
    <property type="molecule type" value="Genomic_DNA"/>
</dbReference>
<dbReference type="GO" id="GO:0031982">
    <property type="term" value="C:vesicle"/>
    <property type="evidence" value="ECO:0007669"/>
    <property type="project" value="TreeGrafter"/>
</dbReference>
<reference evidence="2" key="1">
    <citation type="submission" date="2019-09" db="EMBL/GenBank/DDBJ databases">
        <title>Bird 10,000 Genomes (B10K) Project - Family phase.</title>
        <authorList>
            <person name="Zhang G."/>
        </authorList>
    </citation>
    <scope>NUCLEOTIDE SEQUENCE</scope>
    <source>
        <strain evidence="2">B10K-DU-024-03</strain>
        <tissue evidence="2">Muscle</tissue>
    </source>
</reference>
<dbReference type="OrthoDB" id="4680325at2759"/>
<feature type="non-terminal residue" evidence="2">
    <location>
        <position position="150"/>
    </location>
</feature>
<organism evidence="2 3">
    <name type="scientific">Halcyon senegalensis</name>
    <dbReference type="NCBI Taxonomy" id="342381"/>
    <lineage>
        <taxon>Eukaryota</taxon>
        <taxon>Metazoa</taxon>
        <taxon>Chordata</taxon>
        <taxon>Craniata</taxon>
        <taxon>Vertebrata</taxon>
        <taxon>Euteleostomi</taxon>
        <taxon>Archelosauria</taxon>
        <taxon>Archosauria</taxon>
        <taxon>Dinosauria</taxon>
        <taxon>Saurischia</taxon>
        <taxon>Theropoda</taxon>
        <taxon>Coelurosauria</taxon>
        <taxon>Aves</taxon>
        <taxon>Neognathae</taxon>
        <taxon>Neoaves</taxon>
        <taxon>Telluraves</taxon>
        <taxon>Coraciimorphae</taxon>
        <taxon>Coraciiformes</taxon>
        <taxon>Alcedinidae</taxon>
        <taxon>Halcyon</taxon>
    </lineage>
</organism>
<dbReference type="InterPro" id="IPR039801">
    <property type="entry name" value="EPS8-like"/>
</dbReference>
<proteinExistence type="predicted"/>
<dbReference type="GO" id="GO:0035023">
    <property type="term" value="P:regulation of Rho protein signal transduction"/>
    <property type="evidence" value="ECO:0007669"/>
    <property type="project" value="TreeGrafter"/>
</dbReference>
<keyword evidence="3" id="KW-1185">Reference proteome</keyword>
<dbReference type="GO" id="GO:0032587">
    <property type="term" value="C:ruffle membrane"/>
    <property type="evidence" value="ECO:0007669"/>
    <property type="project" value="TreeGrafter"/>
</dbReference>
<sequence length="150" mass="17417">DQRKLYSQTLLKPQSDFQDHVEHLLTVPLERNIRSTSDCLELLKLLEAQGRVWGQNLILQVKDEGLVLRDVESKEELDTYPLGSIQECWAILDSCRYDSVLAISVQEQSPPRTSILFFQCSHLGAETLKSSLEKLLEQWKEEQRSQPRHR</sequence>
<dbReference type="GO" id="GO:1900029">
    <property type="term" value="P:positive regulation of ruffle assembly"/>
    <property type="evidence" value="ECO:0007669"/>
    <property type="project" value="TreeGrafter"/>
</dbReference>
<dbReference type="InterPro" id="IPR033928">
    <property type="entry name" value="EPS8_PTB"/>
</dbReference>
<gene>
    <name evidence="2" type="primary">Eps8l3_1</name>
    <name evidence="2" type="ORF">HALSEN_R15635</name>
</gene>
<evidence type="ECO:0000313" key="3">
    <source>
        <dbReference type="Proteomes" id="UP000648918"/>
    </source>
</evidence>
<dbReference type="Gene3D" id="2.30.29.30">
    <property type="entry name" value="Pleckstrin-homology domain (PH domain)/Phosphotyrosine-binding domain (PTB)"/>
    <property type="match status" value="1"/>
</dbReference>
<dbReference type="Proteomes" id="UP000648918">
    <property type="component" value="Unassembled WGS sequence"/>
</dbReference>
<dbReference type="GO" id="GO:0003779">
    <property type="term" value="F:actin binding"/>
    <property type="evidence" value="ECO:0007669"/>
    <property type="project" value="TreeGrafter"/>
</dbReference>
<evidence type="ECO:0000259" key="1">
    <source>
        <dbReference type="Pfam" id="PF08416"/>
    </source>
</evidence>
<dbReference type="CDD" id="cd01210">
    <property type="entry name" value="PTB_EPS8"/>
    <property type="match status" value="1"/>
</dbReference>
<dbReference type="AlphaFoldDB" id="A0A851YU65"/>
<accession>A0A851YU65</accession>
<dbReference type="Pfam" id="PF08416">
    <property type="entry name" value="PTB"/>
    <property type="match status" value="1"/>
</dbReference>
<name>A0A851YU65_9AVES</name>
<evidence type="ECO:0000313" key="2">
    <source>
        <dbReference type="EMBL" id="NXD77751.1"/>
    </source>
</evidence>
<feature type="domain" description="PTB" evidence="1">
    <location>
        <begin position="18"/>
        <end position="144"/>
    </location>
</feature>
<dbReference type="InterPro" id="IPR013625">
    <property type="entry name" value="PTB"/>
</dbReference>
<feature type="non-terminal residue" evidence="2">
    <location>
        <position position="1"/>
    </location>
</feature>
<dbReference type="PANTHER" id="PTHR12287">
    <property type="entry name" value="EPIDERMAL GROWTH FACTOR RECEPTOR KINASE SUBSTRATE EPS8-RELATED PROTEIN"/>
    <property type="match status" value="1"/>
</dbReference>
<dbReference type="PANTHER" id="PTHR12287:SF22">
    <property type="entry name" value="EPIDERMAL GROWTH FACTOR RECEPTOR KINASE SUBSTRATE 8-LIKE PROTEIN 3"/>
    <property type="match status" value="1"/>
</dbReference>
<comment type="caution">
    <text evidence="2">The sequence shown here is derived from an EMBL/GenBank/DDBJ whole genome shotgun (WGS) entry which is preliminary data.</text>
</comment>
<dbReference type="InterPro" id="IPR011993">
    <property type="entry name" value="PH-like_dom_sf"/>
</dbReference>
<dbReference type="SUPFAM" id="SSF50729">
    <property type="entry name" value="PH domain-like"/>
    <property type="match status" value="1"/>
</dbReference>